<feature type="region of interest" description="Disordered" evidence="1">
    <location>
        <begin position="495"/>
        <end position="522"/>
    </location>
</feature>
<evidence type="ECO:0000313" key="3">
    <source>
        <dbReference type="EMBL" id="KAJ1183281.1"/>
    </source>
</evidence>
<evidence type="ECO:0000256" key="1">
    <source>
        <dbReference type="SAM" id="MobiDB-lite"/>
    </source>
</evidence>
<reference evidence="3" key="1">
    <citation type="journal article" date="2022" name="bioRxiv">
        <title>Sequencing and chromosome-scale assembly of the giantPleurodeles waltlgenome.</title>
        <authorList>
            <person name="Brown T."/>
            <person name="Elewa A."/>
            <person name="Iarovenko S."/>
            <person name="Subramanian E."/>
            <person name="Araus A.J."/>
            <person name="Petzold A."/>
            <person name="Susuki M."/>
            <person name="Suzuki K.-i.T."/>
            <person name="Hayashi T."/>
            <person name="Toyoda A."/>
            <person name="Oliveira C."/>
            <person name="Osipova E."/>
            <person name="Leigh N.D."/>
            <person name="Simon A."/>
            <person name="Yun M.H."/>
        </authorList>
    </citation>
    <scope>NUCLEOTIDE SEQUENCE</scope>
    <source>
        <strain evidence="3">20211129_DDA</strain>
        <tissue evidence="3">Liver</tissue>
    </source>
</reference>
<accession>A0AAV7U4F3</accession>
<protein>
    <recommendedName>
        <fullName evidence="2">KRAB domain-containing protein</fullName>
    </recommendedName>
</protein>
<dbReference type="SUPFAM" id="SSF109640">
    <property type="entry name" value="KRAB domain (Kruppel-associated box)"/>
    <property type="match status" value="1"/>
</dbReference>
<feature type="region of interest" description="Disordered" evidence="1">
    <location>
        <begin position="175"/>
        <end position="196"/>
    </location>
</feature>
<feature type="domain" description="KRAB" evidence="2">
    <location>
        <begin position="11"/>
        <end position="82"/>
    </location>
</feature>
<dbReference type="InterPro" id="IPR001909">
    <property type="entry name" value="KRAB"/>
</dbReference>
<dbReference type="Proteomes" id="UP001066276">
    <property type="component" value="Chromosome 3_1"/>
</dbReference>
<dbReference type="PANTHER" id="PTHR33198">
    <property type="entry name" value="ANK_REP_REGION DOMAIN-CONTAINING PROTEIN-RELATED"/>
    <property type="match status" value="1"/>
</dbReference>
<proteinExistence type="predicted"/>
<dbReference type="Pfam" id="PF01352">
    <property type="entry name" value="KRAB"/>
    <property type="match status" value="1"/>
</dbReference>
<dbReference type="PROSITE" id="PS50805">
    <property type="entry name" value="KRAB"/>
    <property type="match status" value="1"/>
</dbReference>
<evidence type="ECO:0000259" key="2">
    <source>
        <dbReference type="PROSITE" id="PS50805"/>
    </source>
</evidence>
<dbReference type="Gene3D" id="6.10.140.140">
    <property type="match status" value="1"/>
</dbReference>
<feature type="compositionally biased region" description="Polar residues" evidence="1">
    <location>
        <begin position="500"/>
        <end position="510"/>
    </location>
</feature>
<dbReference type="GO" id="GO:0006355">
    <property type="term" value="P:regulation of DNA-templated transcription"/>
    <property type="evidence" value="ECO:0007669"/>
    <property type="project" value="InterPro"/>
</dbReference>
<dbReference type="InterPro" id="IPR036051">
    <property type="entry name" value="KRAB_dom_sf"/>
</dbReference>
<organism evidence="3 4">
    <name type="scientific">Pleurodeles waltl</name>
    <name type="common">Iberian ribbed newt</name>
    <dbReference type="NCBI Taxonomy" id="8319"/>
    <lineage>
        <taxon>Eukaryota</taxon>
        <taxon>Metazoa</taxon>
        <taxon>Chordata</taxon>
        <taxon>Craniata</taxon>
        <taxon>Vertebrata</taxon>
        <taxon>Euteleostomi</taxon>
        <taxon>Amphibia</taxon>
        <taxon>Batrachia</taxon>
        <taxon>Caudata</taxon>
        <taxon>Salamandroidea</taxon>
        <taxon>Salamandridae</taxon>
        <taxon>Pleurodelinae</taxon>
        <taxon>Pleurodeles</taxon>
    </lineage>
</organism>
<dbReference type="EMBL" id="JANPWB010000005">
    <property type="protein sequence ID" value="KAJ1183281.1"/>
    <property type="molecule type" value="Genomic_DNA"/>
</dbReference>
<dbReference type="PANTHER" id="PTHR33198:SF19">
    <property type="entry name" value="CCHC-TYPE DOMAIN-CONTAINING PROTEIN"/>
    <property type="match status" value="1"/>
</dbReference>
<dbReference type="AlphaFoldDB" id="A0AAV7U4F3"/>
<comment type="caution">
    <text evidence="3">The sequence shown here is derived from an EMBL/GenBank/DDBJ whole genome shotgun (WGS) entry which is preliminary data.</text>
</comment>
<keyword evidence="4" id="KW-1185">Reference proteome</keyword>
<sequence>MPQQDPDTVPVTMLDVSSHFSGEEWKLLHDWQKDLYRNVMNEIHQALVSLGPLIVTTVFSLRAGEKEDLRPLATQESEGMPTDNHSPAGGVVANSDAPFCTKRERSHYRRTPQGAGLRTSDDYFSTDCSLALHTDSLHWTPQKEDLNWRNLSGSEGSEISHRPHTGYPLLNADMYGGNEDEPQSPLVDDSERGVDSISPGSGAAVISFIIKDEDEPSSVDCWDSKTRGIIDAPRASDKSMNTQKKARSCERKRLNIRELAVELVSPEWLDARSRCRQVCQRLLGNQERFAHRPAACQSVGVSVANLDALHIGRTHGYPGVPTLPWEDWIEMLENYIVALDGQGFSSLRKKAILLSTLGCEGQRIFKYLPPSMGPNGQPMDDVFKEAIKRLENRFAKETNLVLARYKFYTQPQDFHESIDDFVSRLRELSVKCRFGTMTDELIRDQLIVQCRDKKIQERLWAAKDPTLQEAIDLAKVIEESRRCIKEIERKEKTGEVMVLSSESTGSQQELGTVPKKVGGTGY</sequence>
<dbReference type="CDD" id="cd07765">
    <property type="entry name" value="KRAB_A-box"/>
    <property type="match status" value="1"/>
</dbReference>
<evidence type="ECO:0000313" key="4">
    <source>
        <dbReference type="Proteomes" id="UP001066276"/>
    </source>
</evidence>
<gene>
    <name evidence="3" type="ORF">NDU88_000106</name>
</gene>
<name>A0AAV7U4F3_PLEWA</name>
<dbReference type="SMART" id="SM00349">
    <property type="entry name" value="KRAB"/>
    <property type="match status" value="1"/>
</dbReference>